<name>A0ABT4PYK0_9MYCO</name>
<proteinExistence type="predicted"/>
<dbReference type="Proteomes" id="UP001142153">
    <property type="component" value="Unassembled WGS sequence"/>
</dbReference>
<dbReference type="Pfam" id="PF12697">
    <property type="entry name" value="Abhydrolase_6"/>
    <property type="match status" value="1"/>
</dbReference>
<dbReference type="SUPFAM" id="SSF53474">
    <property type="entry name" value="alpha/beta-Hydrolases"/>
    <property type="match status" value="1"/>
</dbReference>
<dbReference type="EMBL" id="JAPZPY010000012">
    <property type="protein sequence ID" value="MCZ8381656.1"/>
    <property type="molecule type" value="Genomic_DNA"/>
</dbReference>
<dbReference type="InterPro" id="IPR029058">
    <property type="entry name" value="AB_hydrolase_fold"/>
</dbReference>
<feature type="domain" description="AB hydrolase-1" evidence="1">
    <location>
        <begin position="56"/>
        <end position="285"/>
    </location>
</feature>
<dbReference type="RefSeq" id="WP_269896173.1">
    <property type="nucleotide sequence ID" value="NZ_JAPZPY010000012.1"/>
</dbReference>
<sequence length="292" mass="31546">MAKLDPFRTPDSRARFIAKYDAILSDWPVPFEERDVSTGFGTTHVIVGGPEAAPPLVLLHGAAATAVMWAPVIEALSADHRCYCVDTITEANKSVASRRARGVPDLMTWLTEVFGGLGIDSAKVAGLSYGGWLAANLAVQEPKLVERLVLICPAATLAPIVAEFYVRMLASGLLRSPERVRRFIRWMSSTPEVMSHPGPDLIVSNLLSARILRPEVTPPTVLTDDELRRIVAPTTVVIGDREVIYRTGPRSALDRAEALITGVRTVSIPGANHMLTVDAPTRLAAELRAALA</sequence>
<protein>
    <submittedName>
        <fullName evidence="2">Alpha/beta hydrolase</fullName>
    </submittedName>
</protein>
<keyword evidence="2" id="KW-0378">Hydrolase</keyword>
<keyword evidence="3" id="KW-1185">Reference proteome</keyword>
<accession>A0ABT4PYK0</accession>
<gene>
    <name evidence="2" type="ORF">O6P37_22555</name>
</gene>
<comment type="caution">
    <text evidence="2">The sequence shown here is derived from an EMBL/GenBank/DDBJ whole genome shotgun (WGS) entry which is preliminary data.</text>
</comment>
<evidence type="ECO:0000313" key="2">
    <source>
        <dbReference type="EMBL" id="MCZ8381656.1"/>
    </source>
</evidence>
<dbReference type="InterPro" id="IPR000073">
    <property type="entry name" value="AB_hydrolase_1"/>
</dbReference>
<dbReference type="Gene3D" id="3.40.50.1820">
    <property type="entry name" value="alpha/beta hydrolase"/>
    <property type="match status" value="1"/>
</dbReference>
<dbReference type="GO" id="GO:0016787">
    <property type="term" value="F:hydrolase activity"/>
    <property type="evidence" value="ECO:0007669"/>
    <property type="project" value="UniProtKB-KW"/>
</dbReference>
<evidence type="ECO:0000259" key="1">
    <source>
        <dbReference type="Pfam" id="PF12697"/>
    </source>
</evidence>
<dbReference type="PANTHER" id="PTHR43798">
    <property type="entry name" value="MONOACYLGLYCEROL LIPASE"/>
    <property type="match status" value="1"/>
</dbReference>
<reference evidence="2" key="1">
    <citation type="submission" date="2022-12" db="EMBL/GenBank/DDBJ databases">
        <authorList>
            <person name="Deng Y."/>
            <person name="Zhang Y.-Q."/>
        </authorList>
    </citation>
    <scope>NUCLEOTIDE SEQUENCE</scope>
    <source>
        <strain evidence="2">CPCC 205372</strain>
    </source>
</reference>
<evidence type="ECO:0000313" key="3">
    <source>
        <dbReference type="Proteomes" id="UP001142153"/>
    </source>
</evidence>
<organism evidence="2 3">
    <name type="scientific">Mycobacterium hippophais</name>
    <dbReference type="NCBI Taxonomy" id="3016340"/>
    <lineage>
        <taxon>Bacteria</taxon>
        <taxon>Bacillati</taxon>
        <taxon>Actinomycetota</taxon>
        <taxon>Actinomycetes</taxon>
        <taxon>Mycobacteriales</taxon>
        <taxon>Mycobacteriaceae</taxon>
        <taxon>Mycobacterium</taxon>
    </lineage>
</organism>
<dbReference type="InterPro" id="IPR050266">
    <property type="entry name" value="AB_hydrolase_sf"/>
</dbReference>